<dbReference type="EMBL" id="KV878685">
    <property type="protein sequence ID" value="OJJ70873.1"/>
    <property type="molecule type" value="Genomic_DNA"/>
</dbReference>
<gene>
    <name evidence="1" type="ORF">ASPBRDRAFT_43739</name>
</gene>
<evidence type="ECO:0000313" key="1">
    <source>
        <dbReference type="EMBL" id="OJJ70873.1"/>
    </source>
</evidence>
<dbReference type="AlphaFoldDB" id="A0A1L9UGQ7"/>
<keyword evidence="2" id="KW-1185">Reference proteome</keyword>
<organism evidence="1 2">
    <name type="scientific">Aspergillus brasiliensis (strain CBS 101740 / IMI 381727 / IBT 21946)</name>
    <dbReference type="NCBI Taxonomy" id="767769"/>
    <lineage>
        <taxon>Eukaryota</taxon>
        <taxon>Fungi</taxon>
        <taxon>Dikarya</taxon>
        <taxon>Ascomycota</taxon>
        <taxon>Pezizomycotina</taxon>
        <taxon>Eurotiomycetes</taxon>
        <taxon>Eurotiomycetidae</taxon>
        <taxon>Eurotiales</taxon>
        <taxon>Aspergillaceae</taxon>
        <taxon>Aspergillus</taxon>
        <taxon>Aspergillus subgen. Circumdati</taxon>
    </lineage>
</organism>
<accession>A0A1L9UGQ7</accession>
<evidence type="ECO:0000313" key="2">
    <source>
        <dbReference type="Proteomes" id="UP000184499"/>
    </source>
</evidence>
<dbReference type="OrthoDB" id="10586060at2759"/>
<dbReference type="VEuPathDB" id="FungiDB:ASPBRDRAFT_43739"/>
<sequence length="120" mass="13095">MSRPEASKAYSMQVQRLWCQCAQVSSTTAARGASSGLIRAIRIMAELLPGPLHPCWYGRTMLLDHTVFFFLITSFLIISSQSGTEKAYRSNIGWSTHNRQAPALSSAAVVDPAHGGAWIV</sequence>
<protein>
    <submittedName>
        <fullName evidence="1">Uncharacterized protein</fullName>
    </submittedName>
</protein>
<reference evidence="2" key="1">
    <citation type="journal article" date="2017" name="Genome Biol.">
        <title>Comparative genomics reveals high biological diversity and specific adaptations in the industrially and medically important fungal genus Aspergillus.</title>
        <authorList>
            <person name="de Vries R.P."/>
            <person name="Riley R."/>
            <person name="Wiebenga A."/>
            <person name="Aguilar-Osorio G."/>
            <person name="Amillis S."/>
            <person name="Uchima C.A."/>
            <person name="Anderluh G."/>
            <person name="Asadollahi M."/>
            <person name="Askin M."/>
            <person name="Barry K."/>
            <person name="Battaglia E."/>
            <person name="Bayram O."/>
            <person name="Benocci T."/>
            <person name="Braus-Stromeyer S.A."/>
            <person name="Caldana C."/>
            <person name="Canovas D."/>
            <person name="Cerqueira G.C."/>
            <person name="Chen F."/>
            <person name="Chen W."/>
            <person name="Choi C."/>
            <person name="Clum A."/>
            <person name="Dos Santos R.A."/>
            <person name="Damasio A.R."/>
            <person name="Diallinas G."/>
            <person name="Emri T."/>
            <person name="Fekete E."/>
            <person name="Flipphi M."/>
            <person name="Freyberg S."/>
            <person name="Gallo A."/>
            <person name="Gournas C."/>
            <person name="Habgood R."/>
            <person name="Hainaut M."/>
            <person name="Harispe M.L."/>
            <person name="Henrissat B."/>
            <person name="Hilden K.S."/>
            <person name="Hope R."/>
            <person name="Hossain A."/>
            <person name="Karabika E."/>
            <person name="Karaffa L."/>
            <person name="Karanyi Z."/>
            <person name="Krasevec N."/>
            <person name="Kuo A."/>
            <person name="Kusch H."/>
            <person name="LaButti K."/>
            <person name="Lagendijk E.L."/>
            <person name="Lapidus A."/>
            <person name="Levasseur A."/>
            <person name="Lindquist E."/>
            <person name="Lipzen A."/>
            <person name="Logrieco A.F."/>
            <person name="MacCabe A."/>
            <person name="Maekelae M.R."/>
            <person name="Malavazi I."/>
            <person name="Melin P."/>
            <person name="Meyer V."/>
            <person name="Mielnichuk N."/>
            <person name="Miskei M."/>
            <person name="Molnar A.P."/>
            <person name="Mule G."/>
            <person name="Ngan C.Y."/>
            <person name="Orejas M."/>
            <person name="Orosz E."/>
            <person name="Ouedraogo J.P."/>
            <person name="Overkamp K.M."/>
            <person name="Park H.-S."/>
            <person name="Perrone G."/>
            <person name="Piumi F."/>
            <person name="Punt P.J."/>
            <person name="Ram A.F."/>
            <person name="Ramon A."/>
            <person name="Rauscher S."/>
            <person name="Record E."/>
            <person name="Riano-Pachon D.M."/>
            <person name="Robert V."/>
            <person name="Roehrig J."/>
            <person name="Ruller R."/>
            <person name="Salamov A."/>
            <person name="Salih N.S."/>
            <person name="Samson R.A."/>
            <person name="Sandor E."/>
            <person name="Sanguinetti M."/>
            <person name="Schuetze T."/>
            <person name="Sepcic K."/>
            <person name="Shelest E."/>
            <person name="Sherlock G."/>
            <person name="Sophianopoulou V."/>
            <person name="Squina F.M."/>
            <person name="Sun H."/>
            <person name="Susca A."/>
            <person name="Todd R.B."/>
            <person name="Tsang A."/>
            <person name="Unkles S.E."/>
            <person name="van de Wiele N."/>
            <person name="van Rossen-Uffink D."/>
            <person name="Oliveira J.V."/>
            <person name="Vesth T.C."/>
            <person name="Visser J."/>
            <person name="Yu J.-H."/>
            <person name="Zhou M."/>
            <person name="Andersen M.R."/>
            <person name="Archer D.B."/>
            <person name="Baker S.E."/>
            <person name="Benoit I."/>
            <person name="Brakhage A.A."/>
            <person name="Braus G.H."/>
            <person name="Fischer R."/>
            <person name="Frisvad J.C."/>
            <person name="Goldman G.H."/>
            <person name="Houbraken J."/>
            <person name="Oakley B."/>
            <person name="Pocsi I."/>
            <person name="Scazzocchio C."/>
            <person name="Seiboth B."/>
            <person name="vanKuyk P.A."/>
            <person name="Wortman J."/>
            <person name="Dyer P.S."/>
            <person name="Grigoriev I.V."/>
        </authorList>
    </citation>
    <scope>NUCLEOTIDE SEQUENCE [LARGE SCALE GENOMIC DNA]</scope>
    <source>
        <strain evidence="2">CBS 101740 / IMI 381727 / IBT 21946</strain>
    </source>
</reference>
<dbReference type="Proteomes" id="UP000184499">
    <property type="component" value="Unassembled WGS sequence"/>
</dbReference>
<dbReference type="RefSeq" id="XP_067478121.1">
    <property type="nucleotide sequence ID" value="XM_067625051.1"/>
</dbReference>
<dbReference type="GeneID" id="93577539"/>
<name>A0A1L9UGQ7_ASPBC</name>
<proteinExistence type="predicted"/>